<dbReference type="InterPro" id="IPR009057">
    <property type="entry name" value="Homeodomain-like_sf"/>
</dbReference>
<keyword evidence="3 5" id="KW-0238">DNA-binding</keyword>
<comment type="caution">
    <text evidence="8">The sequence shown here is derived from an EMBL/GenBank/DDBJ whole genome shotgun (WGS) entry which is preliminary data.</text>
</comment>
<keyword evidence="9" id="KW-1185">Reference proteome</keyword>
<dbReference type="PANTHER" id="PTHR43479:SF11">
    <property type="entry name" value="ACREF_ENVCD OPERON REPRESSOR-RELATED"/>
    <property type="match status" value="1"/>
</dbReference>
<comment type="function">
    <text evidence="5">Required for nucleoid occlusion (NO) phenomenon, which prevents Z-ring formation and cell division over the nucleoid. Acts as a DNA-associated cell division inhibitor that binds simultaneously chromosomal DNA and FtsZ, and disrupts the assembly of FtsZ polymers. SlmA-DNA-binding sequences (SBS) are dispersed on non-Ter regions of the chromosome, preventing FtsZ polymerization at these regions.</text>
</comment>
<dbReference type="InterPro" id="IPR023769">
    <property type="entry name" value="NO_SlmA"/>
</dbReference>
<dbReference type="NCBIfam" id="NF007015">
    <property type="entry name" value="PRK09480.1"/>
    <property type="match status" value="1"/>
</dbReference>
<comment type="subunit">
    <text evidence="5">Homodimer. Interacts with FtsZ.</text>
</comment>
<keyword evidence="4 5" id="KW-0131">Cell cycle</keyword>
<dbReference type="PANTHER" id="PTHR43479">
    <property type="entry name" value="ACREF/ENVCD OPERON REPRESSOR-RELATED"/>
    <property type="match status" value="1"/>
</dbReference>
<dbReference type="EMBL" id="QYYH01000016">
    <property type="protein sequence ID" value="RJY18754.1"/>
    <property type="molecule type" value="Genomic_DNA"/>
</dbReference>
<dbReference type="GO" id="GO:0051301">
    <property type="term" value="P:cell division"/>
    <property type="evidence" value="ECO:0007669"/>
    <property type="project" value="UniProtKB-KW"/>
</dbReference>
<evidence type="ECO:0000256" key="1">
    <source>
        <dbReference type="ARBA" id="ARBA00022490"/>
    </source>
</evidence>
<dbReference type="SUPFAM" id="SSF46689">
    <property type="entry name" value="Homeodomain-like"/>
    <property type="match status" value="1"/>
</dbReference>
<keyword evidence="1 5" id="KW-0963">Cytoplasm</keyword>
<evidence type="ECO:0000256" key="2">
    <source>
        <dbReference type="ARBA" id="ARBA00022618"/>
    </source>
</evidence>
<dbReference type="PROSITE" id="PS50977">
    <property type="entry name" value="HTH_TETR_2"/>
    <property type="match status" value="1"/>
</dbReference>
<dbReference type="OrthoDB" id="9179041at2"/>
<dbReference type="InterPro" id="IPR054580">
    <property type="entry name" value="SlmA-like_C"/>
</dbReference>
<comment type="similarity">
    <text evidence="5">Belongs to the nucleoid occlusion factor SlmA family.</text>
</comment>
<evidence type="ECO:0000256" key="5">
    <source>
        <dbReference type="HAMAP-Rule" id="MF_01839"/>
    </source>
</evidence>
<feature type="DNA-binding region" description="H-T-H motif" evidence="6">
    <location>
        <begin position="30"/>
        <end position="49"/>
    </location>
</feature>
<evidence type="ECO:0000256" key="3">
    <source>
        <dbReference type="ARBA" id="ARBA00023125"/>
    </source>
</evidence>
<evidence type="ECO:0000313" key="8">
    <source>
        <dbReference type="EMBL" id="RJY18754.1"/>
    </source>
</evidence>
<protein>
    <recommendedName>
        <fullName evidence="5">Nucleoid occlusion factor SlmA</fullName>
    </recommendedName>
</protein>
<feature type="domain" description="HTH tetR-type" evidence="7">
    <location>
        <begin position="7"/>
        <end position="67"/>
    </location>
</feature>
<organism evidence="8 9">
    <name type="scientific">Parashewanella spongiae</name>
    <dbReference type="NCBI Taxonomy" id="342950"/>
    <lineage>
        <taxon>Bacteria</taxon>
        <taxon>Pseudomonadati</taxon>
        <taxon>Pseudomonadota</taxon>
        <taxon>Gammaproteobacteria</taxon>
        <taxon>Alteromonadales</taxon>
        <taxon>Shewanellaceae</taxon>
        <taxon>Parashewanella</taxon>
    </lineage>
</organism>
<evidence type="ECO:0000256" key="4">
    <source>
        <dbReference type="ARBA" id="ARBA00023306"/>
    </source>
</evidence>
<comment type="subcellular location">
    <subcellularLocation>
        <location evidence="5">Cytoplasm</location>
        <location evidence="5">Nucleoid</location>
    </subcellularLocation>
</comment>
<dbReference type="InterPro" id="IPR001647">
    <property type="entry name" value="HTH_TetR"/>
</dbReference>
<evidence type="ECO:0000256" key="6">
    <source>
        <dbReference type="PROSITE-ProRule" id="PRU00335"/>
    </source>
</evidence>
<dbReference type="Pfam" id="PF22276">
    <property type="entry name" value="SlmA-like_C"/>
    <property type="match status" value="1"/>
</dbReference>
<dbReference type="Proteomes" id="UP000273022">
    <property type="component" value="Unassembled WGS sequence"/>
</dbReference>
<dbReference type="GO" id="GO:0010974">
    <property type="term" value="P:negative regulation of division septum assembly"/>
    <property type="evidence" value="ECO:0007669"/>
    <property type="project" value="InterPro"/>
</dbReference>
<dbReference type="GO" id="GO:0043565">
    <property type="term" value="F:sequence-specific DNA binding"/>
    <property type="evidence" value="ECO:0007669"/>
    <property type="project" value="UniProtKB-UniRule"/>
</dbReference>
<dbReference type="Gene3D" id="1.10.357.10">
    <property type="entry name" value="Tetracycline Repressor, domain 2"/>
    <property type="match status" value="1"/>
</dbReference>
<dbReference type="Pfam" id="PF00440">
    <property type="entry name" value="TetR_N"/>
    <property type="match status" value="1"/>
</dbReference>
<evidence type="ECO:0000259" key="7">
    <source>
        <dbReference type="PROSITE" id="PS50977"/>
    </source>
</evidence>
<dbReference type="InterPro" id="IPR050624">
    <property type="entry name" value="HTH-type_Tx_Regulator"/>
</dbReference>
<sequence>MAASPKKSRKEHILQCLAHMLETNPGQRITTAKLAAEVGVSEAALYRHFPSKARMFEGLIEFIEESILSRINLIMDEEKDTMRRCQLALQLLLMFAERNPGISRVLSGDALLGEHERLRERINNLFGKIETLLKQILREKTLREGQGFNLDEAVLANLLLAVAEGRISQFVRSEFKQKPTHNFNEQWQFIQKQLLQS</sequence>
<dbReference type="GO" id="GO:0005737">
    <property type="term" value="C:cytoplasm"/>
    <property type="evidence" value="ECO:0007669"/>
    <property type="project" value="UniProtKB-UniRule"/>
</dbReference>
<reference evidence="8 9" key="1">
    <citation type="submission" date="2018-09" db="EMBL/GenBank/DDBJ databases">
        <title>Phylogeny of the Shewanellaceae, and recommendation for two new genera, Pseudoshewanella and Parashewanella.</title>
        <authorList>
            <person name="Wang G."/>
        </authorList>
    </citation>
    <scope>NUCLEOTIDE SEQUENCE [LARGE SCALE GENOMIC DNA]</scope>
    <source>
        <strain evidence="8 9">KCTC 22492</strain>
    </source>
</reference>
<proteinExistence type="inferred from homology"/>
<dbReference type="HAMAP" id="MF_01839">
    <property type="entry name" value="NO_factor_SlmA"/>
    <property type="match status" value="1"/>
</dbReference>
<dbReference type="RefSeq" id="WP_121852359.1">
    <property type="nucleotide sequence ID" value="NZ_CP037952.1"/>
</dbReference>
<dbReference type="AlphaFoldDB" id="A0A3A6U005"/>
<name>A0A3A6U005_9GAMM</name>
<accession>A0A3A6U005</accession>
<dbReference type="GO" id="GO:0043590">
    <property type="term" value="C:bacterial nucleoid"/>
    <property type="evidence" value="ECO:0007669"/>
    <property type="project" value="UniProtKB-UniRule"/>
</dbReference>
<gene>
    <name evidence="5 8" type="primary">slmA</name>
    <name evidence="8" type="ORF">D5R81_03965</name>
</gene>
<keyword evidence="2 5" id="KW-0132">Cell division</keyword>
<evidence type="ECO:0000313" key="9">
    <source>
        <dbReference type="Proteomes" id="UP000273022"/>
    </source>
</evidence>